<reference evidence="1 2" key="1">
    <citation type="submission" date="2018-01" db="EMBL/GenBank/DDBJ databases">
        <title>Twenty Corynebacterium bovis Genomes.</title>
        <authorList>
            <person name="Gulvik C.A."/>
        </authorList>
    </citation>
    <scope>NUCLEOTIDE SEQUENCE [LARGE SCALE GENOMIC DNA]</scope>
    <source>
        <strain evidence="1 2">16-2004</strain>
    </source>
</reference>
<organism evidence="1 2">
    <name type="scientific">Corynebacterium bovis</name>
    <dbReference type="NCBI Taxonomy" id="36808"/>
    <lineage>
        <taxon>Bacteria</taxon>
        <taxon>Bacillati</taxon>
        <taxon>Actinomycetota</taxon>
        <taxon>Actinomycetes</taxon>
        <taxon>Mycobacteriales</taxon>
        <taxon>Corynebacteriaceae</taxon>
        <taxon>Corynebacterium</taxon>
    </lineage>
</organism>
<dbReference type="OrthoDB" id="4411727at2"/>
<proteinExistence type="predicted"/>
<comment type="caution">
    <text evidence="1">The sequence shown here is derived from an EMBL/GenBank/DDBJ whole genome shotgun (WGS) entry which is preliminary data.</text>
</comment>
<gene>
    <name evidence="1" type="ORF">CXF42_06535</name>
</gene>
<evidence type="ECO:0000313" key="1">
    <source>
        <dbReference type="EMBL" id="RRQ03618.1"/>
    </source>
</evidence>
<evidence type="ECO:0000313" key="2">
    <source>
        <dbReference type="Proteomes" id="UP000278422"/>
    </source>
</evidence>
<protein>
    <submittedName>
        <fullName evidence="1">Uncharacterized protein</fullName>
    </submittedName>
</protein>
<dbReference type="AlphaFoldDB" id="A0A3R8QKP9"/>
<sequence>MFNPLTRFTNWFLAGPDGLATTRTSSVLGVLNDARSTHAHGGHGARALRGRTPVSVGHAVAAGRPAPEYTPGLSAPSLNALDHRSPSYLDVLAYLVDTGTTPATPTDVQAAFVAVHDRLPGPAELSALLGRINAFGMLA</sequence>
<name>A0A3R8QKP9_9CORY</name>
<keyword evidence="2" id="KW-1185">Reference proteome</keyword>
<accession>A0A3R8QKP9</accession>
<dbReference type="GeneID" id="60808150"/>
<dbReference type="Proteomes" id="UP000278422">
    <property type="component" value="Unassembled WGS sequence"/>
</dbReference>
<dbReference type="RefSeq" id="WP_010273265.1">
    <property type="nucleotide sequence ID" value="NZ_CP066067.1"/>
</dbReference>
<dbReference type="EMBL" id="PQNQ01000016">
    <property type="protein sequence ID" value="RRQ03618.1"/>
    <property type="molecule type" value="Genomic_DNA"/>
</dbReference>